<keyword evidence="1" id="KW-1133">Transmembrane helix</keyword>
<dbReference type="Pfam" id="PF11127">
    <property type="entry name" value="YgaP-like_TM"/>
    <property type="match status" value="1"/>
</dbReference>
<dbReference type="AlphaFoldDB" id="A0AA51YKJ2"/>
<accession>A0AA51YKJ2</accession>
<protein>
    <submittedName>
        <fullName evidence="3">DUF2892 domain-containing protein</fullName>
    </submittedName>
</protein>
<feature type="domain" description="Inner membrane protein YgaP-like transmembrane" evidence="2">
    <location>
        <begin position="9"/>
        <end position="73"/>
    </location>
</feature>
<proteinExistence type="predicted"/>
<dbReference type="GeneID" id="84229575"/>
<dbReference type="Proteomes" id="UP001183006">
    <property type="component" value="Chromosome"/>
</dbReference>
<keyword evidence="1" id="KW-0472">Membrane</keyword>
<feature type="transmembrane region" description="Helical" evidence="1">
    <location>
        <begin position="12"/>
        <end position="33"/>
    </location>
</feature>
<keyword evidence="1" id="KW-0812">Transmembrane</keyword>
<keyword evidence="4" id="KW-1185">Reference proteome</keyword>
<evidence type="ECO:0000313" key="3">
    <source>
        <dbReference type="EMBL" id="WMW23284.1"/>
    </source>
</evidence>
<dbReference type="KEGG" id="mmav:RE476_05500"/>
<evidence type="ECO:0000313" key="4">
    <source>
        <dbReference type="Proteomes" id="UP001183006"/>
    </source>
</evidence>
<dbReference type="RefSeq" id="WP_309309400.1">
    <property type="nucleotide sequence ID" value="NZ_CP133594.1"/>
</dbReference>
<evidence type="ECO:0000256" key="1">
    <source>
        <dbReference type="SAM" id="Phobius"/>
    </source>
</evidence>
<gene>
    <name evidence="3" type="ORF">RE476_05500</name>
</gene>
<dbReference type="EMBL" id="CP133594">
    <property type="protein sequence ID" value="WMW23284.1"/>
    <property type="molecule type" value="Genomic_DNA"/>
</dbReference>
<feature type="transmembrane region" description="Helical" evidence="1">
    <location>
        <begin position="39"/>
        <end position="57"/>
    </location>
</feature>
<dbReference type="InterPro" id="IPR021309">
    <property type="entry name" value="YgaP-like_TM"/>
</dbReference>
<organism evidence="3 4">
    <name type="scientific">Methanolobus mangrovi</name>
    <dbReference type="NCBI Taxonomy" id="3072977"/>
    <lineage>
        <taxon>Archaea</taxon>
        <taxon>Methanobacteriati</taxon>
        <taxon>Methanobacteriota</taxon>
        <taxon>Stenosarchaea group</taxon>
        <taxon>Methanomicrobia</taxon>
        <taxon>Methanosarcinales</taxon>
        <taxon>Methanosarcinaceae</taxon>
        <taxon>Methanolobus</taxon>
    </lineage>
</organism>
<name>A0AA51YKJ2_9EURY</name>
<reference evidence="3" key="1">
    <citation type="submission" date="2023-08" db="EMBL/GenBank/DDBJ databases">
        <title>Methanolobus mangrovi sp. nov. and Methanolobus sediminis sp. nov, two novel methylotrophic methanogens isolated from mangrove sediments in China.</title>
        <authorList>
            <person name="Zhou J."/>
        </authorList>
    </citation>
    <scope>NUCLEOTIDE SEQUENCE</scope>
    <source>
        <strain evidence="3">FTZ2</strain>
    </source>
</reference>
<evidence type="ECO:0000259" key="2">
    <source>
        <dbReference type="Pfam" id="PF11127"/>
    </source>
</evidence>
<sequence length="74" mass="8205">MDMKELFLQENVGGLDLLLRALFGSIAITVLALDLVGSGIWRWVLALIAFAGLYTSIMRHCTLYNLISFSTAKK</sequence>